<dbReference type="PROSITE" id="PS51257">
    <property type="entry name" value="PROKAR_LIPOPROTEIN"/>
    <property type="match status" value="1"/>
</dbReference>
<evidence type="ECO:0000256" key="1">
    <source>
        <dbReference type="SAM" id="SignalP"/>
    </source>
</evidence>
<dbReference type="RefSeq" id="WP_377815011.1">
    <property type="nucleotide sequence ID" value="NZ_JBHRSJ010000029.1"/>
</dbReference>
<organism evidence="2 3">
    <name type="scientific">Azotobacter bryophylli</name>
    <dbReference type="NCBI Taxonomy" id="1986537"/>
    <lineage>
        <taxon>Bacteria</taxon>
        <taxon>Pseudomonadati</taxon>
        <taxon>Pseudomonadota</taxon>
        <taxon>Gammaproteobacteria</taxon>
        <taxon>Pseudomonadales</taxon>
        <taxon>Pseudomonadaceae</taxon>
        <taxon>Azotobacter</taxon>
    </lineage>
</organism>
<feature type="chain" id="PRO_5045297411" evidence="1">
    <location>
        <begin position="27"/>
        <end position="143"/>
    </location>
</feature>
<keyword evidence="3" id="KW-1185">Reference proteome</keyword>
<accession>A0ABV7AWM8</accession>
<dbReference type="EMBL" id="JBHRSJ010000029">
    <property type="protein sequence ID" value="MFC2973326.1"/>
    <property type="molecule type" value="Genomic_DNA"/>
</dbReference>
<dbReference type="Proteomes" id="UP001595457">
    <property type="component" value="Unassembled WGS sequence"/>
</dbReference>
<name>A0ABV7AWM8_9GAMM</name>
<keyword evidence="1" id="KW-0732">Signal</keyword>
<feature type="signal peptide" evidence="1">
    <location>
        <begin position="1"/>
        <end position="26"/>
    </location>
</feature>
<comment type="caution">
    <text evidence="2">The sequence shown here is derived from an EMBL/GenBank/DDBJ whole genome shotgun (WGS) entry which is preliminary data.</text>
</comment>
<evidence type="ECO:0000313" key="2">
    <source>
        <dbReference type="EMBL" id="MFC2973326.1"/>
    </source>
</evidence>
<proteinExistence type="predicted"/>
<gene>
    <name evidence="2" type="ORF">ACFOJE_14045</name>
</gene>
<protein>
    <submittedName>
        <fullName evidence="2">Uncharacterized protein</fullName>
    </submittedName>
</protein>
<evidence type="ECO:0000313" key="3">
    <source>
        <dbReference type="Proteomes" id="UP001595457"/>
    </source>
</evidence>
<sequence>MNISRRWRLGWTFTAILVLLAGCSSASRSEHGPESGTRVREEMAVSEDLADKAAGTYRGAIVSNRKDATRSDTTVTITRLERDRVRVSSSNSRLGSVEVRLKRKEKQIVHDGGDTPFALDLDSNPPMLLYSPHQKAAFSGRKL</sequence>
<reference evidence="3" key="1">
    <citation type="journal article" date="2019" name="Int. J. Syst. Evol. Microbiol.">
        <title>The Global Catalogue of Microorganisms (GCM) 10K type strain sequencing project: providing services to taxonomists for standard genome sequencing and annotation.</title>
        <authorList>
            <consortium name="The Broad Institute Genomics Platform"/>
            <consortium name="The Broad Institute Genome Sequencing Center for Infectious Disease"/>
            <person name="Wu L."/>
            <person name="Ma J."/>
        </authorList>
    </citation>
    <scope>NUCLEOTIDE SEQUENCE [LARGE SCALE GENOMIC DNA]</scope>
    <source>
        <strain evidence="3">KCTC 62195</strain>
    </source>
</reference>